<dbReference type="InterPro" id="IPR020569">
    <property type="entry name" value="UPF0029_Impact_CS"/>
</dbReference>
<organism evidence="4 5">
    <name type="scientific">Serinicoccus chungangensis</name>
    <dbReference type="NCBI Taxonomy" id="767452"/>
    <lineage>
        <taxon>Bacteria</taxon>
        <taxon>Bacillati</taxon>
        <taxon>Actinomycetota</taxon>
        <taxon>Actinomycetes</taxon>
        <taxon>Micrococcales</taxon>
        <taxon>Ornithinimicrobiaceae</taxon>
        <taxon>Serinicoccus</taxon>
    </lineage>
</organism>
<proteinExistence type="inferred from homology"/>
<gene>
    <name evidence="4" type="ORF">AVL62_10765</name>
</gene>
<dbReference type="GO" id="GO:0006446">
    <property type="term" value="P:regulation of translational initiation"/>
    <property type="evidence" value="ECO:0007669"/>
    <property type="project" value="TreeGrafter"/>
</dbReference>
<evidence type="ECO:0008006" key="6">
    <source>
        <dbReference type="Google" id="ProtNLM"/>
    </source>
</evidence>
<protein>
    <recommendedName>
        <fullName evidence="6">YigZ family protein</fullName>
    </recommendedName>
</protein>
<dbReference type="Gene3D" id="3.30.70.240">
    <property type="match status" value="1"/>
</dbReference>
<dbReference type="SUPFAM" id="SSF54980">
    <property type="entry name" value="EF-G C-terminal domain-like"/>
    <property type="match status" value="1"/>
</dbReference>
<dbReference type="Proteomes" id="UP000054837">
    <property type="component" value="Unassembled WGS sequence"/>
</dbReference>
<dbReference type="Pfam" id="PF01205">
    <property type="entry name" value="Impact_N"/>
    <property type="match status" value="1"/>
</dbReference>
<dbReference type="SUPFAM" id="SSF54211">
    <property type="entry name" value="Ribosomal protein S5 domain 2-like"/>
    <property type="match status" value="1"/>
</dbReference>
<evidence type="ECO:0000256" key="1">
    <source>
        <dbReference type="ARBA" id="ARBA00007665"/>
    </source>
</evidence>
<dbReference type="EMBL" id="LQBL01000003">
    <property type="protein sequence ID" value="KUG58387.1"/>
    <property type="molecule type" value="Genomic_DNA"/>
</dbReference>
<dbReference type="Pfam" id="PF09186">
    <property type="entry name" value="DUF1949"/>
    <property type="match status" value="1"/>
</dbReference>
<dbReference type="InterPro" id="IPR001498">
    <property type="entry name" value="Impact_N"/>
</dbReference>
<dbReference type="InterPro" id="IPR035647">
    <property type="entry name" value="EFG_III/V"/>
</dbReference>
<feature type="domain" description="Impact N-terminal" evidence="2">
    <location>
        <begin position="20"/>
        <end position="125"/>
    </location>
</feature>
<dbReference type="InterPro" id="IPR036956">
    <property type="entry name" value="Impact_N_sf"/>
</dbReference>
<dbReference type="OrthoDB" id="9813771at2"/>
<dbReference type="Gene3D" id="3.30.230.30">
    <property type="entry name" value="Impact, N-terminal domain"/>
    <property type="match status" value="1"/>
</dbReference>
<keyword evidence="5" id="KW-1185">Reference proteome</keyword>
<sequence>MEPTTCRTLAAPVVVRTEERRSVFECWLRRVEDEDGARAVVEEARSTLWDAGHHCSAFVLRPDAATVRSNDDGEPAGTAGMPMLETLTHAGVTDVVAVVSRWFGGTRLGTGGLVRAYSGAVRLALDEARLLTRARVREVDVRVGHEVAGRLEHDLRARGVHIADTRYGSQVTLRLQVPVDRADAVPDLLAELTGGAAEPVPGTDGEAWVDLV</sequence>
<dbReference type="PANTHER" id="PTHR16301">
    <property type="entry name" value="IMPACT-RELATED"/>
    <property type="match status" value="1"/>
</dbReference>
<dbReference type="InterPro" id="IPR023582">
    <property type="entry name" value="Impact"/>
</dbReference>
<dbReference type="PROSITE" id="PS00910">
    <property type="entry name" value="UPF0029"/>
    <property type="match status" value="1"/>
</dbReference>
<name>A0A0W8IEJ3_9MICO</name>
<evidence type="ECO:0000313" key="4">
    <source>
        <dbReference type="EMBL" id="KUG58387.1"/>
    </source>
</evidence>
<dbReference type="InterPro" id="IPR015269">
    <property type="entry name" value="UPF0029_Impact_C"/>
</dbReference>
<evidence type="ECO:0000259" key="3">
    <source>
        <dbReference type="Pfam" id="PF09186"/>
    </source>
</evidence>
<dbReference type="PANTHER" id="PTHR16301:SF20">
    <property type="entry name" value="IMPACT FAMILY MEMBER YIGZ"/>
    <property type="match status" value="1"/>
</dbReference>
<comment type="caution">
    <text evidence="4">The sequence shown here is derived from an EMBL/GenBank/DDBJ whole genome shotgun (WGS) entry which is preliminary data.</text>
</comment>
<dbReference type="InterPro" id="IPR020568">
    <property type="entry name" value="Ribosomal_Su5_D2-typ_SF"/>
</dbReference>
<dbReference type="STRING" id="767452.AVL62_10765"/>
<feature type="domain" description="UPF0029" evidence="3">
    <location>
        <begin position="146"/>
        <end position="195"/>
    </location>
</feature>
<dbReference type="RefSeq" id="WP_058890064.1">
    <property type="nucleotide sequence ID" value="NZ_LQBL01000003.1"/>
</dbReference>
<dbReference type="GO" id="GO:0005737">
    <property type="term" value="C:cytoplasm"/>
    <property type="evidence" value="ECO:0007669"/>
    <property type="project" value="TreeGrafter"/>
</dbReference>
<reference evidence="4 5" key="1">
    <citation type="submission" date="2015-12" db="EMBL/GenBank/DDBJ databases">
        <title>Serinicoccus chungangenesis strain CD08_5 genome sequencing and assembly.</title>
        <authorList>
            <person name="Chander A.M."/>
            <person name="Kaur G."/>
            <person name="Nair G.R."/>
            <person name="Dhawan D.K."/>
            <person name="Kochhar R.K."/>
            <person name="Mayilraj S."/>
            <person name="Bhadada S.K."/>
        </authorList>
    </citation>
    <scope>NUCLEOTIDE SEQUENCE [LARGE SCALE GENOMIC DNA]</scope>
    <source>
        <strain evidence="4 5">CD08_5</strain>
    </source>
</reference>
<accession>A0A0W8IEJ3</accession>
<evidence type="ECO:0000313" key="5">
    <source>
        <dbReference type="Proteomes" id="UP000054837"/>
    </source>
</evidence>
<dbReference type="AlphaFoldDB" id="A0A0W8IEJ3"/>
<comment type="similarity">
    <text evidence="1">Belongs to the IMPACT family.</text>
</comment>
<evidence type="ECO:0000259" key="2">
    <source>
        <dbReference type="Pfam" id="PF01205"/>
    </source>
</evidence>